<reference evidence="3 4" key="1">
    <citation type="submission" date="2017-09" db="EMBL/GenBank/DDBJ databases">
        <authorList>
            <consortium name="International Durum Wheat Genome Sequencing Consortium (IDWGSC)"/>
            <person name="Milanesi L."/>
        </authorList>
    </citation>
    <scope>NUCLEOTIDE SEQUENCE [LARGE SCALE GENOMIC DNA]</scope>
    <source>
        <strain evidence="4">cv. Svevo</strain>
    </source>
</reference>
<feature type="domain" description="F-box protein At3g26010-like beta-propeller" evidence="2">
    <location>
        <begin position="93"/>
        <end position="370"/>
    </location>
</feature>
<dbReference type="OMA" id="WACPEES"/>
<proteinExistence type="predicted"/>
<protein>
    <recommendedName>
        <fullName evidence="5">F-box domain-containing protein</fullName>
    </recommendedName>
</protein>
<dbReference type="InterPro" id="IPR036047">
    <property type="entry name" value="F-box-like_dom_sf"/>
</dbReference>
<gene>
    <name evidence="3" type="ORF">TRITD_1Av1G210030</name>
</gene>
<accession>A0A9R0QI54</accession>
<keyword evidence="4" id="KW-1185">Reference proteome</keyword>
<organism evidence="3 4">
    <name type="scientific">Triticum turgidum subsp. durum</name>
    <name type="common">Durum wheat</name>
    <name type="synonym">Triticum durum</name>
    <dbReference type="NCBI Taxonomy" id="4567"/>
    <lineage>
        <taxon>Eukaryota</taxon>
        <taxon>Viridiplantae</taxon>
        <taxon>Streptophyta</taxon>
        <taxon>Embryophyta</taxon>
        <taxon>Tracheophyta</taxon>
        <taxon>Spermatophyta</taxon>
        <taxon>Magnoliopsida</taxon>
        <taxon>Liliopsida</taxon>
        <taxon>Poales</taxon>
        <taxon>Poaceae</taxon>
        <taxon>BOP clade</taxon>
        <taxon>Pooideae</taxon>
        <taxon>Triticodae</taxon>
        <taxon>Triticeae</taxon>
        <taxon>Triticinae</taxon>
        <taxon>Triticum</taxon>
    </lineage>
</organism>
<evidence type="ECO:0000259" key="2">
    <source>
        <dbReference type="Pfam" id="PF24750"/>
    </source>
</evidence>
<dbReference type="Pfam" id="PF00646">
    <property type="entry name" value="F-box"/>
    <property type="match status" value="1"/>
</dbReference>
<dbReference type="InterPro" id="IPR001810">
    <property type="entry name" value="F-box_dom"/>
</dbReference>
<dbReference type="SUPFAM" id="SSF81383">
    <property type="entry name" value="F-box domain"/>
    <property type="match status" value="1"/>
</dbReference>
<evidence type="ECO:0000313" key="4">
    <source>
        <dbReference type="Proteomes" id="UP000324705"/>
    </source>
</evidence>
<dbReference type="AlphaFoldDB" id="A0A9R0QI54"/>
<name>A0A9R0QI54_TRITD</name>
<dbReference type="Proteomes" id="UP000324705">
    <property type="component" value="Chromosome 1A"/>
</dbReference>
<dbReference type="InterPro" id="IPR056592">
    <property type="entry name" value="Beta-prop_At3g26010-like"/>
</dbReference>
<sequence>MDSKKVITAANHLTNDLVVEILSRVLFKTFCRIKCVCKAWLAFPSDPHYNRKLPKIPTGVLCKGHNGSSIQVVNMSPDDKKIDGTLRFIPHHEQLQVVDCSNGLVLCRYKSFYTFGNTCRFIVCNPATQEWRALPVSNTNNHPYVSNYSRCTTFLTFDPSWSPQFYVFNFLQNAKGRPMGIRKLEVFSSELFTWLVDDAWSSDHRLRFKNPHSFVGGVLHVQTNKTNEILVVQGLEAMSSGVVPCHYIIRPPENCLGGCFGQSLGVLQWACPEESGHVIKIFHLDAYRPCKWSLKHRLRIRDAFERDDFVPIEEYLQWLCDFEIVALDFERGVIFLFEKYEKKLLWYNINTGKLNEIKDDRFTHGCEYYSYVSCYSKLPA</sequence>
<dbReference type="InterPro" id="IPR055290">
    <property type="entry name" value="At3g26010-like"/>
</dbReference>
<evidence type="ECO:0000313" key="3">
    <source>
        <dbReference type="EMBL" id="VAH10457.1"/>
    </source>
</evidence>
<dbReference type="Pfam" id="PF24750">
    <property type="entry name" value="b-prop_At3g26010-like"/>
    <property type="match status" value="1"/>
</dbReference>
<evidence type="ECO:0000259" key="1">
    <source>
        <dbReference type="Pfam" id="PF00646"/>
    </source>
</evidence>
<feature type="domain" description="F-box" evidence="1">
    <location>
        <begin position="12"/>
        <end position="46"/>
    </location>
</feature>
<dbReference type="PANTHER" id="PTHR35546">
    <property type="entry name" value="F-BOX PROTEIN INTERACTION DOMAIN PROTEIN-RELATED"/>
    <property type="match status" value="1"/>
</dbReference>
<dbReference type="Gramene" id="TRITD1Av1G210030.1">
    <property type="protein sequence ID" value="TRITD1Av1G210030.1"/>
    <property type="gene ID" value="TRITD1Av1G210030"/>
</dbReference>
<evidence type="ECO:0008006" key="5">
    <source>
        <dbReference type="Google" id="ProtNLM"/>
    </source>
</evidence>
<dbReference type="PANTHER" id="PTHR35546:SF8">
    <property type="entry name" value="F-BOX DOMAIN-CONTAINING PROTEIN"/>
    <property type="match status" value="1"/>
</dbReference>
<dbReference type="EMBL" id="LT934111">
    <property type="protein sequence ID" value="VAH10457.1"/>
    <property type="molecule type" value="Genomic_DNA"/>
</dbReference>